<evidence type="ECO:0000256" key="2">
    <source>
        <dbReference type="ARBA" id="ARBA00023125"/>
    </source>
</evidence>
<feature type="region of interest" description="Disordered" evidence="4">
    <location>
        <begin position="78"/>
        <end position="104"/>
    </location>
</feature>
<dbReference type="AlphaFoldDB" id="A0AAW3I5R9"/>
<sequence length="371" mass="39900">MTFQERIKQAFEEEAARRSDAGEPRLTKTDIWKAADASSGAATHWFNGSNGMDMATCMKVAPLLRVNAQWLYDGVGPKRKGVGQPGDAPAPSPAPAPWPFPDIPEEQVRALPPAQLSALQGALALAIAQLRLGVNVAPTPTPAPVLKAAPASLRTHTPGGLIDMDHADDAFPMRIPGLPAAWEGGRTTAQAERDPKIRLSTQVGVVANVAPGEPHAANDKFEKVPELAEVRLAAGDGIENQDELQTGVIQFRRSFLREVGADSGKARVVYAKGDSMEPVIRDGAALLVVPNEELTIRDLAAGGVYAINYDGKMIVKTVARDKLTHHWVARSFNPAYPDIPLENGHPVRVLGQVVWAGSRLRDDESGQWRRS</sequence>
<dbReference type="PANTHER" id="PTHR40661:SF3">
    <property type="entry name" value="FELS-1 PROPHAGE TRANSCRIPTIONAL REGULATOR"/>
    <property type="match status" value="1"/>
</dbReference>
<comment type="caution">
    <text evidence="6">The sequence shown here is derived from an EMBL/GenBank/DDBJ whole genome shotgun (WGS) entry which is preliminary data.</text>
</comment>
<dbReference type="RefSeq" id="WP_050446356.1">
    <property type="nucleotide sequence ID" value="NZ_LGVG01000008.1"/>
</dbReference>
<dbReference type="InterPro" id="IPR036286">
    <property type="entry name" value="LexA/Signal_pep-like_sf"/>
</dbReference>
<keyword evidence="1" id="KW-0805">Transcription regulation</keyword>
<evidence type="ECO:0000313" key="7">
    <source>
        <dbReference type="Proteomes" id="UP000037511"/>
    </source>
</evidence>
<dbReference type="Pfam" id="PF00717">
    <property type="entry name" value="Peptidase_S24"/>
    <property type="match status" value="1"/>
</dbReference>
<evidence type="ECO:0000256" key="4">
    <source>
        <dbReference type="SAM" id="MobiDB-lite"/>
    </source>
</evidence>
<accession>A0AAW3I5R9</accession>
<proteinExistence type="predicted"/>
<gene>
    <name evidence="6" type="ORF">AFM18_08485</name>
</gene>
<reference evidence="6 7" key="1">
    <citation type="submission" date="2015-07" db="EMBL/GenBank/DDBJ databases">
        <title>Draft genome of Achromobacter spanius.</title>
        <authorList>
            <person name="Wang X."/>
        </authorList>
    </citation>
    <scope>NUCLEOTIDE SEQUENCE [LARGE SCALE GENOMIC DNA]</scope>
    <source>
        <strain evidence="6 7">CGMCC9173</strain>
    </source>
</reference>
<feature type="compositionally biased region" description="Pro residues" evidence="4">
    <location>
        <begin position="88"/>
        <end position="102"/>
    </location>
</feature>
<evidence type="ECO:0000256" key="3">
    <source>
        <dbReference type="ARBA" id="ARBA00023163"/>
    </source>
</evidence>
<dbReference type="InterPro" id="IPR015927">
    <property type="entry name" value="Peptidase_S24_S26A/B/C"/>
</dbReference>
<feature type="domain" description="Peptidase S24/S26A/S26B/S26C" evidence="5">
    <location>
        <begin position="231"/>
        <end position="354"/>
    </location>
</feature>
<dbReference type="SUPFAM" id="SSF51306">
    <property type="entry name" value="LexA/Signal peptidase"/>
    <property type="match status" value="1"/>
</dbReference>
<keyword evidence="3" id="KW-0804">Transcription</keyword>
<dbReference type="InterPro" id="IPR039418">
    <property type="entry name" value="LexA-like"/>
</dbReference>
<dbReference type="CDD" id="cd06529">
    <property type="entry name" value="S24_LexA-like"/>
    <property type="match status" value="1"/>
</dbReference>
<dbReference type="EMBL" id="LGVG01000008">
    <property type="protein sequence ID" value="KNE28190.1"/>
    <property type="molecule type" value="Genomic_DNA"/>
</dbReference>
<keyword evidence="2" id="KW-0238">DNA-binding</keyword>
<dbReference type="GO" id="GO:0003677">
    <property type="term" value="F:DNA binding"/>
    <property type="evidence" value="ECO:0007669"/>
    <property type="project" value="UniProtKB-KW"/>
</dbReference>
<dbReference type="PANTHER" id="PTHR40661">
    <property type="match status" value="1"/>
</dbReference>
<name>A0AAW3I5R9_9BURK</name>
<organism evidence="6 7">
    <name type="scientific">Achromobacter spanius</name>
    <dbReference type="NCBI Taxonomy" id="217203"/>
    <lineage>
        <taxon>Bacteria</taxon>
        <taxon>Pseudomonadati</taxon>
        <taxon>Pseudomonadota</taxon>
        <taxon>Betaproteobacteria</taxon>
        <taxon>Burkholderiales</taxon>
        <taxon>Alcaligenaceae</taxon>
        <taxon>Achromobacter</taxon>
    </lineage>
</organism>
<evidence type="ECO:0000259" key="5">
    <source>
        <dbReference type="Pfam" id="PF00717"/>
    </source>
</evidence>
<evidence type="ECO:0000256" key="1">
    <source>
        <dbReference type="ARBA" id="ARBA00023015"/>
    </source>
</evidence>
<dbReference type="Proteomes" id="UP000037511">
    <property type="component" value="Unassembled WGS sequence"/>
</dbReference>
<dbReference type="Gene3D" id="2.10.109.10">
    <property type="entry name" value="Umud Fragment, subunit A"/>
    <property type="match status" value="1"/>
</dbReference>
<protein>
    <submittedName>
        <fullName evidence="6">Repressor</fullName>
    </submittedName>
</protein>
<evidence type="ECO:0000313" key="6">
    <source>
        <dbReference type="EMBL" id="KNE28190.1"/>
    </source>
</evidence>